<dbReference type="Proteomes" id="UP000593564">
    <property type="component" value="Unassembled WGS sequence"/>
</dbReference>
<dbReference type="AlphaFoldDB" id="A0A7J7I728"/>
<reference evidence="1 2" key="2">
    <citation type="submission" date="2020-07" db="EMBL/GenBank/DDBJ databases">
        <title>Genome assembly of wild tea tree DASZ reveals pedigree and selection history of tea varieties.</title>
        <authorList>
            <person name="Zhang W."/>
        </authorList>
    </citation>
    <scope>NUCLEOTIDE SEQUENCE [LARGE SCALE GENOMIC DNA]</scope>
    <source>
        <strain evidence="2">cv. G240</strain>
        <tissue evidence="1">Leaf</tissue>
    </source>
</reference>
<proteinExistence type="predicted"/>
<name>A0A7J7I728_CAMSI</name>
<evidence type="ECO:0000313" key="1">
    <source>
        <dbReference type="EMBL" id="KAF5960306.1"/>
    </source>
</evidence>
<keyword evidence="2" id="KW-1185">Reference proteome</keyword>
<dbReference type="EMBL" id="JACBKZ010000001">
    <property type="protein sequence ID" value="KAF5960306.1"/>
    <property type="molecule type" value="Genomic_DNA"/>
</dbReference>
<comment type="caution">
    <text evidence="1">The sequence shown here is derived from an EMBL/GenBank/DDBJ whole genome shotgun (WGS) entry which is preliminary data.</text>
</comment>
<gene>
    <name evidence="1" type="ORF">HYC85_001515</name>
</gene>
<reference evidence="2" key="1">
    <citation type="journal article" date="2020" name="Nat. Commun.">
        <title>Genome assembly of wild tea tree DASZ reveals pedigree and selection history of tea varieties.</title>
        <authorList>
            <person name="Zhang W."/>
            <person name="Zhang Y."/>
            <person name="Qiu H."/>
            <person name="Guo Y."/>
            <person name="Wan H."/>
            <person name="Zhang X."/>
            <person name="Scossa F."/>
            <person name="Alseekh S."/>
            <person name="Zhang Q."/>
            <person name="Wang P."/>
            <person name="Xu L."/>
            <person name="Schmidt M.H."/>
            <person name="Jia X."/>
            <person name="Li D."/>
            <person name="Zhu A."/>
            <person name="Guo F."/>
            <person name="Chen W."/>
            <person name="Ni D."/>
            <person name="Usadel B."/>
            <person name="Fernie A.R."/>
            <person name="Wen W."/>
        </authorList>
    </citation>
    <scope>NUCLEOTIDE SEQUENCE [LARGE SCALE GENOMIC DNA]</scope>
    <source>
        <strain evidence="2">cv. G240</strain>
    </source>
</reference>
<protein>
    <submittedName>
        <fullName evidence="1">Uncharacterized protein</fullName>
    </submittedName>
</protein>
<accession>A0A7J7I728</accession>
<evidence type="ECO:0000313" key="2">
    <source>
        <dbReference type="Proteomes" id="UP000593564"/>
    </source>
</evidence>
<organism evidence="1 2">
    <name type="scientific">Camellia sinensis</name>
    <name type="common">Tea plant</name>
    <name type="synonym">Thea sinensis</name>
    <dbReference type="NCBI Taxonomy" id="4442"/>
    <lineage>
        <taxon>Eukaryota</taxon>
        <taxon>Viridiplantae</taxon>
        <taxon>Streptophyta</taxon>
        <taxon>Embryophyta</taxon>
        <taxon>Tracheophyta</taxon>
        <taxon>Spermatophyta</taxon>
        <taxon>Magnoliopsida</taxon>
        <taxon>eudicotyledons</taxon>
        <taxon>Gunneridae</taxon>
        <taxon>Pentapetalae</taxon>
        <taxon>asterids</taxon>
        <taxon>Ericales</taxon>
        <taxon>Theaceae</taxon>
        <taxon>Camellia</taxon>
    </lineage>
</organism>
<sequence>MQAAVYSRGVGGQSDSVSYAHHLGYFQRRRHNRLQRKSTQPLVWPQGRLAFPQTSISERIVSRRPRKLGVGRLHQRYYTDWNSLAFMHRHSICSGESSF</sequence>